<dbReference type="Pfam" id="PF00672">
    <property type="entry name" value="HAMP"/>
    <property type="match status" value="1"/>
</dbReference>
<keyword evidence="9" id="KW-0902">Two-component regulatory system</keyword>
<evidence type="ECO:0000256" key="3">
    <source>
        <dbReference type="ARBA" id="ARBA00012438"/>
    </source>
</evidence>
<evidence type="ECO:0000256" key="8">
    <source>
        <dbReference type="ARBA" id="ARBA00022840"/>
    </source>
</evidence>
<keyword evidence="5" id="KW-0808">Transferase</keyword>
<proteinExistence type="predicted"/>
<evidence type="ECO:0000313" key="13">
    <source>
        <dbReference type="Proteomes" id="UP001342631"/>
    </source>
</evidence>
<comment type="catalytic activity">
    <reaction evidence="1">
        <text>ATP + protein L-histidine = ADP + protein N-phospho-L-histidine.</text>
        <dbReference type="EC" id="2.7.13.3"/>
    </reaction>
</comment>
<dbReference type="Gene3D" id="1.10.287.130">
    <property type="match status" value="1"/>
</dbReference>
<dbReference type="Gene3D" id="3.30.565.10">
    <property type="entry name" value="Histidine kinase-like ATPase, C-terminal domain"/>
    <property type="match status" value="1"/>
</dbReference>
<dbReference type="PRINTS" id="PR00344">
    <property type="entry name" value="BCTRLSENSOR"/>
</dbReference>
<keyword evidence="6" id="KW-0547">Nucleotide-binding</keyword>
<keyword evidence="4" id="KW-0597">Phosphoprotein</keyword>
<dbReference type="PANTHER" id="PTHR43065">
    <property type="entry name" value="SENSOR HISTIDINE KINASE"/>
    <property type="match status" value="1"/>
</dbReference>
<organism evidence="12 13">
    <name type="scientific">Corallococcus caeni</name>
    <dbReference type="NCBI Taxonomy" id="3082388"/>
    <lineage>
        <taxon>Bacteria</taxon>
        <taxon>Pseudomonadati</taxon>
        <taxon>Myxococcota</taxon>
        <taxon>Myxococcia</taxon>
        <taxon>Myxococcales</taxon>
        <taxon>Cystobacterineae</taxon>
        <taxon>Myxococcaceae</taxon>
        <taxon>Corallococcus</taxon>
    </lineage>
</organism>
<dbReference type="Proteomes" id="UP001342631">
    <property type="component" value="Unassembled WGS sequence"/>
</dbReference>
<dbReference type="CDD" id="cd00075">
    <property type="entry name" value="HATPase"/>
    <property type="match status" value="1"/>
</dbReference>
<feature type="domain" description="HAMP" evidence="11">
    <location>
        <begin position="207"/>
        <end position="259"/>
    </location>
</feature>
<dbReference type="InterPro" id="IPR005467">
    <property type="entry name" value="His_kinase_dom"/>
</dbReference>
<evidence type="ECO:0000256" key="1">
    <source>
        <dbReference type="ARBA" id="ARBA00000085"/>
    </source>
</evidence>
<dbReference type="InterPro" id="IPR036890">
    <property type="entry name" value="HATPase_C_sf"/>
</dbReference>
<evidence type="ECO:0000256" key="5">
    <source>
        <dbReference type="ARBA" id="ARBA00022679"/>
    </source>
</evidence>
<accession>A0ABQ6QM10</accession>
<dbReference type="Gene3D" id="6.10.340.10">
    <property type="match status" value="1"/>
</dbReference>
<sequence>MGPVSGTTTRRVLLAFGALVALFAAASGYALGRLSDIHEGTHALREVGGRAREARELATAVRDQYAHLAHTIILGNDSHRRFHAEARARVEALTRRLAEHARDADERAAVADIQASGDALDTLYRDTLLPAVMAKDAAAVEAAHGRALEWVSRIQARVDALTADSDASMAAFESHVGTVERDSFRWALLLLGGATLFAAGVGVYIGNSVARPVARLSEGAARLARGDLDVRIPEDDPGEVGQLAAQLNRMTGALREHQARLVQHEKLAGIGRLAAGVAHEINNPLGVILGYVRLLQRRAEGALAEDLRVVEEEAVRCQDIVEGLLDLARPGRGPLEPVALRDACEEVVLRLREATRLGPQGSVSVEVHGEGTAWAQAPRLRQVLLNLVKNAAEAAGEGGRVEVRIAADADGASRVAVSDSGPGMSSEARARLFEPFFTTKPSGTGLGLAVSQAIAEAHGGRIDVDAGPLGGARFTLSLPAPSREQEAAA</sequence>
<dbReference type="SUPFAM" id="SSF55874">
    <property type="entry name" value="ATPase domain of HSP90 chaperone/DNA topoisomerase II/histidine kinase"/>
    <property type="match status" value="1"/>
</dbReference>
<comment type="caution">
    <text evidence="12">The sequence shown here is derived from an EMBL/GenBank/DDBJ whole genome shotgun (WGS) entry which is preliminary data.</text>
</comment>
<evidence type="ECO:0000256" key="6">
    <source>
        <dbReference type="ARBA" id="ARBA00022741"/>
    </source>
</evidence>
<dbReference type="SMART" id="SM00388">
    <property type="entry name" value="HisKA"/>
    <property type="match status" value="1"/>
</dbReference>
<dbReference type="Pfam" id="PF00512">
    <property type="entry name" value="HisKA"/>
    <property type="match status" value="1"/>
</dbReference>
<evidence type="ECO:0000256" key="7">
    <source>
        <dbReference type="ARBA" id="ARBA00022777"/>
    </source>
</evidence>
<dbReference type="InterPro" id="IPR004358">
    <property type="entry name" value="Sig_transdc_His_kin-like_C"/>
</dbReference>
<dbReference type="Pfam" id="PF02518">
    <property type="entry name" value="HATPase_c"/>
    <property type="match status" value="1"/>
</dbReference>
<dbReference type="InterPro" id="IPR036097">
    <property type="entry name" value="HisK_dim/P_sf"/>
</dbReference>
<feature type="domain" description="Histidine kinase" evidence="10">
    <location>
        <begin position="276"/>
        <end position="482"/>
    </location>
</feature>
<dbReference type="InterPro" id="IPR003594">
    <property type="entry name" value="HATPase_dom"/>
</dbReference>
<dbReference type="RefSeq" id="WP_338274817.1">
    <property type="nucleotide sequence ID" value="NZ_BTTX01000001.1"/>
</dbReference>
<evidence type="ECO:0000256" key="4">
    <source>
        <dbReference type="ARBA" id="ARBA00022553"/>
    </source>
</evidence>
<dbReference type="SMART" id="SM00304">
    <property type="entry name" value="HAMP"/>
    <property type="match status" value="1"/>
</dbReference>
<evidence type="ECO:0000259" key="10">
    <source>
        <dbReference type="PROSITE" id="PS50109"/>
    </source>
</evidence>
<protein>
    <recommendedName>
        <fullName evidence="3">histidine kinase</fullName>
        <ecNumber evidence="3">2.7.13.3</ecNumber>
    </recommendedName>
</protein>
<name>A0ABQ6QM10_9BACT</name>
<dbReference type="SUPFAM" id="SSF47384">
    <property type="entry name" value="Homodimeric domain of signal transducing histidine kinase"/>
    <property type="match status" value="1"/>
</dbReference>
<dbReference type="InterPro" id="IPR003660">
    <property type="entry name" value="HAMP_dom"/>
</dbReference>
<gene>
    <name evidence="12" type="ORF">ASNO1_09460</name>
</gene>
<reference evidence="12 13" key="1">
    <citation type="journal article" date="2024" name="Arch. Microbiol.">
        <title>Corallococcus caeni sp. nov., a novel myxobacterium isolated from activated sludge.</title>
        <authorList>
            <person name="Tomita S."/>
            <person name="Nakai R."/>
            <person name="Kuroda K."/>
            <person name="Kurashita H."/>
            <person name="Hatamoto M."/>
            <person name="Yamaguchi T."/>
            <person name="Narihiro T."/>
        </authorList>
    </citation>
    <scope>NUCLEOTIDE SEQUENCE [LARGE SCALE GENOMIC DNA]</scope>
    <source>
        <strain evidence="12 13">NO1</strain>
    </source>
</reference>
<dbReference type="PROSITE" id="PS50109">
    <property type="entry name" value="HIS_KIN"/>
    <property type="match status" value="1"/>
</dbReference>
<dbReference type="InterPro" id="IPR003661">
    <property type="entry name" value="HisK_dim/P_dom"/>
</dbReference>
<dbReference type="SMART" id="SM00387">
    <property type="entry name" value="HATPase_c"/>
    <property type="match status" value="1"/>
</dbReference>
<keyword evidence="7" id="KW-0418">Kinase</keyword>
<keyword evidence="8" id="KW-0067">ATP-binding</keyword>
<dbReference type="PROSITE" id="PS50885">
    <property type="entry name" value="HAMP"/>
    <property type="match status" value="1"/>
</dbReference>
<keyword evidence="13" id="KW-1185">Reference proteome</keyword>
<dbReference type="EC" id="2.7.13.3" evidence="3"/>
<dbReference type="PANTHER" id="PTHR43065:SF10">
    <property type="entry name" value="PEROXIDE STRESS-ACTIVATED HISTIDINE KINASE MAK3"/>
    <property type="match status" value="1"/>
</dbReference>
<evidence type="ECO:0000313" key="12">
    <source>
        <dbReference type="EMBL" id="GMU04694.1"/>
    </source>
</evidence>
<dbReference type="EMBL" id="BTTX01000001">
    <property type="protein sequence ID" value="GMU04694.1"/>
    <property type="molecule type" value="Genomic_DNA"/>
</dbReference>
<comment type="subcellular location">
    <subcellularLocation>
        <location evidence="2">Membrane</location>
    </subcellularLocation>
</comment>
<evidence type="ECO:0000259" key="11">
    <source>
        <dbReference type="PROSITE" id="PS50885"/>
    </source>
</evidence>
<evidence type="ECO:0000256" key="2">
    <source>
        <dbReference type="ARBA" id="ARBA00004370"/>
    </source>
</evidence>
<dbReference type="CDD" id="cd00082">
    <property type="entry name" value="HisKA"/>
    <property type="match status" value="1"/>
</dbReference>
<dbReference type="SUPFAM" id="SSF158472">
    <property type="entry name" value="HAMP domain-like"/>
    <property type="match status" value="1"/>
</dbReference>
<evidence type="ECO:0000256" key="9">
    <source>
        <dbReference type="ARBA" id="ARBA00023012"/>
    </source>
</evidence>
<dbReference type="CDD" id="cd06225">
    <property type="entry name" value="HAMP"/>
    <property type="match status" value="1"/>
</dbReference>